<dbReference type="CDD" id="cd00086">
    <property type="entry name" value="homeodomain"/>
    <property type="match status" value="1"/>
</dbReference>
<organism evidence="2 3">
    <name type="scientific">Caenorhabditis nigoni</name>
    <dbReference type="NCBI Taxonomy" id="1611254"/>
    <lineage>
        <taxon>Eukaryota</taxon>
        <taxon>Metazoa</taxon>
        <taxon>Ecdysozoa</taxon>
        <taxon>Nematoda</taxon>
        <taxon>Chromadorea</taxon>
        <taxon>Rhabditida</taxon>
        <taxon>Rhabditina</taxon>
        <taxon>Rhabditomorpha</taxon>
        <taxon>Rhabditoidea</taxon>
        <taxon>Rhabditidae</taxon>
        <taxon>Peloderinae</taxon>
        <taxon>Caenorhabditis</taxon>
    </lineage>
</organism>
<protein>
    <recommendedName>
        <fullName evidence="4">Homeobox domain-containing protein</fullName>
    </recommendedName>
</protein>
<evidence type="ECO:0000256" key="1">
    <source>
        <dbReference type="SAM" id="MobiDB-lite"/>
    </source>
</evidence>
<keyword evidence="3" id="KW-1185">Reference proteome</keyword>
<dbReference type="OrthoDB" id="5813743at2759"/>
<proteinExistence type="predicted"/>
<evidence type="ECO:0008006" key="4">
    <source>
        <dbReference type="Google" id="ProtNLM"/>
    </source>
</evidence>
<dbReference type="EMBL" id="PDUG01000005">
    <property type="protein sequence ID" value="PIC25804.1"/>
    <property type="molecule type" value="Genomic_DNA"/>
</dbReference>
<dbReference type="GO" id="GO:0003677">
    <property type="term" value="F:DNA binding"/>
    <property type="evidence" value="ECO:0007669"/>
    <property type="project" value="InterPro"/>
</dbReference>
<evidence type="ECO:0000313" key="3">
    <source>
        <dbReference type="Proteomes" id="UP000230233"/>
    </source>
</evidence>
<dbReference type="InterPro" id="IPR001356">
    <property type="entry name" value="HD"/>
</dbReference>
<feature type="compositionally biased region" description="Low complexity" evidence="1">
    <location>
        <begin position="277"/>
        <end position="286"/>
    </location>
</feature>
<sequence length="482" mass="55327">MYDTNTRNKTCLILNLSRNSQKFPDKIIKMESTESEEGPSSSGTPSREIDTQRTPSQESRPPTIPQPRLEIWNRIKYGHVSTAMKIRSLLLFISSSLITFIETISEPKRDKVPPTEIITRIATSFINGSVDQKQRLSHETFLDILLEKIPDADVRGMHYHEVYLAISPMISSVNWARIKFDRRDAMRCYRSLSSILQVCFEQIGLANHGEADQLMLAIYVTSVWCSILKQHPELSQPISDYQDFESYMKNWIFHSHFENFSKVFVASCCQIMESSDQMQDQMQQNQTKMANRNPPRNHELSRSLSMPAAVPETVHNAVPSPSHVHPSWMNAPPQPFMGYMSPGIVFSQFPLPNPPIDPHQNHPMILVQPPTKQKPSRAAKRKQKVPEASKPTDPTTKGPSKKGPRPGTKYRQRITTEASMILEFEANRLATSPPDRHSKRKISERTNISLYQVKSFFNRITAEQRRLKMGKPIRRYKRSTKK</sequence>
<name>A0A2G5TEN8_9PELO</name>
<reference evidence="3" key="1">
    <citation type="submission" date="2017-10" db="EMBL/GenBank/DDBJ databases">
        <title>Rapid genome shrinkage in a self-fertile nematode reveals novel sperm competition proteins.</title>
        <authorList>
            <person name="Yin D."/>
            <person name="Schwarz E.M."/>
            <person name="Thomas C.G."/>
            <person name="Felde R.L."/>
            <person name="Korf I.F."/>
            <person name="Cutter A.D."/>
            <person name="Schartner C.M."/>
            <person name="Ralston E.J."/>
            <person name="Meyer B.J."/>
            <person name="Haag E.S."/>
        </authorList>
    </citation>
    <scope>NUCLEOTIDE SEQUENCE [LARGE SCALE GENOMIC DNA]</scope>
    <source>
        <strain evidence="3">JU1422</strain>
    </source>
</reference>
<dbReference type="Proteomes" id="UP000230233">
    <property type="component" value="Chromosome V"/>
</dbReference>
<feature type="compositionally biased region" description="Basic residues" evidence="1">
    <location>
        <begin position="374"/>
        <end position="383"/>
    </location>
</feature>
<feature type="region of interest" description="Disordered" evidence="1">
    <location>
        <begin position="29"/>
        <end position="65"/>
    </location>
</feature>
<comment type="caution">
    <text evidence="2">The sequence shown here is derived from an EMBL/GenBank/DDBJ whole genome shotgun (WGS) entry which is preliminary data.</text>
</comment>
<feature type="region of interest" description="Disordered" evidence="1">
    <location>
        <begin position="350"/>
        <end position="412"/>
    </location>
</feature>
<feature type="region of interest" description="Disordered" evidence="1">
    <location>
        <begin position="277"/>
        <end position="303"/>
    </location>
</feature>
<evidence type="ECO:0000313" key="2">
    <source>
        <dbReference type="EMBL" id="PIC25804.1"/>
    </source>
</evidence>
<feature type="compositionally biased region" description="Basic residues" evidence="1">
    <location>
        <begin position="399"/>
        <end position="412"/>
    </location>
</feature>
<gene>
    <name evidence="2" type="primary">Cni-C26E1.2</name>
    <name evidence="2" type="synonym">Cnig_chr_V.g18592</name>
    <name evidence="2" type="ORF">B9Z55_018592</name>
</gene>
<accession>A0A2G5TEN8</accession>
<dbReference type="AlphaFoldDB" id="A0A2G5TEN8"/>